<keyword evidence="8" id="KW-0198">Cysteine biosynthesis</keyword>
<dbReference type="PANTHER" id="PTHR19384">
    <property type="entry name" value="NITRIC OXIDE SYNTHASE-RELATED"/>
    <property type="match status" value="1"/>
</dbReference>
<evidence type="ECO:0000313" key="11">
    <source>
        <dbReference type="EMBL" id="MBS2212827.1"/>
    </source>
</evidence>
<dbReference type="Gene3D" id="1.20.990.10">
    <property type="entry name" value="NADPH-cytochrome p450 Reductase, Chain A, domain 3"/>
    <property type="match status" value="1"/>
</dbReference>
<evidence type="ECO:0000256" key="4">
    <source>
        <dbReference type="ARBA" id="ARBA00022643"/>
    </source>
</evidence>
<evidence type="ECO:0000256" key="1">
    <source>
        <dbReference type="ARBA" id="ARBA00001917"/>
    </source>
</evidence>
<evidence type="ECO:0000256" key="3">
    <source>
        <dbReference type="ARBA" id="ARBA00022630"/>
    </source>
</evidence>
<dbReference type="SUPFAM" id="SSF52218">
    <property type="entry name" value="Flavoproteins"/>
    <property type="match status" value="1"/>
</dbReference>
<keyword evidence="3" id="KW-0285">Flavoprotein</keyword>
<keyword evidence="8" id="KW-0028">Amino-acid biosynthesis</keyword>
<dbReference type="PRINTS" id="PR00371">
    <property type="entry name" value="FPNCR"/>
</dbReference>
<dbReference type="InterPro" id="IPR001709">
    <property type="entry name" value="Flavoprot_Pyr_Nucl_cyt_Rdtase"/>
</dbReference>
<protein>
    <submittedName>
        <fullName evidence="11">Flavodoxin domain-containing protein</fullName>
    </submittedName>
</protein>
<evidence type="ECO:0000256" key="5">
    <source>
        <dbReference type="ARBA" id="ARBA00022827"/>
    </source>
</evidence>
<dbReference type="InterPro" id="IPR003097">
    <property type="entry name" value="CysJ-like_FAD-binding"/>
</dbReference>
<reference evidence="11 12" key="1">
    <citation type="journal article" date="2014" name="Int. J. Syst. Evol. Microbiol.">
        <title>Carboxylicivirga gen. nov. in the family Marinilabiliaceae with two novel species, Carboxylicivirga mesophila sp. nov. and Carboxylicivirga taeanensis sp. nov., and reclassification of Cytophaga fermentans as Saccharicrinis fermentans gen. nov., comb. nov.</title>
        <authorList>
            <person name="Yang S.H."/>
            <person name="Seo H.S."/>
            <person name="Woo J.H."/>
            <person name="Oh H.M."/>
            <person name="Jang H."/>
            <person name="Lee J.H."/>
            <person name="Kim S.J."/>
            <person name="Kwon K.K."/>
        </authorList>
    </citation>
    <scope>NUCLEOTIDE SEQUENCE [LARGE SCALE GENOMIC DNA]</scope>
    <source>
        <strain evidence="11 12">JCM 18290</strain>
    </source>
</reference>
<proteinExistence type="predicted"/>
<dbReference type="InterPro" id="IPR001433">
    <property type="entry name" value="OxRdtase_FAD/NAD-bd"/>
</dbReference>
<evidence type="ECO:0000256" key="7">
    <source>
        <dbReference type="ARBA" id="ARBA00023002"/>
    </source>
</evidence>
<evidence type="ECO:0000256" key="2">
    <source>
        <dbReference type="ARBA" id="ARBA00001974"/>
    </source>
</evidence>
<dbReference type="Pfam" id="PF00258">
    <property type="entry name" value="Flavodoxin_1"/>
    <property type="match status" value="1"/>
</dbReference>
<comment type="cofactor">
    <cofactor evidence="1">
        <name>FMN</name>
        <dbReference type="ChEBI" id="CHEBI:58210"/>
    </cofactor>
</comment>
<accession>A0ABS5KDB9</accession>
<dbReference type="InterPro" id="IPR023173">
    <property type="entry name" value="NADPH_Cyt_P450_Rdtase_alpha"/>
</dbReference>
<keyword evidence="7" id="KW-0560">Oxidoreductase</keyword>
<dbReference type="RefSeq" id="WP_212229671.1">
    <property type="nucleotide sequence ID" value="NZ_JAGUCN010000019.1"/>
</dbReference>
<evidence type="ECO:0000256" key="6">
    <source>
        <dbReference type="ARBA" id="ARBA00022857"/>
    </source>
</evidence>
<evidence type="ECO:0000259" key="9">
    <source>
        <dbReference type="PROSITE" id="PS50902"/>
    </source>
</evidence>
<dbReference type="InterPro" id="IPR029039">
    <property type="entry name" value="Flavoprotein-like_sf"/>
</dbReference>
<keyword evidence="12" id="KW-1185">Reference proteome</keyword>
<dbReference type="PRINTS" id="PR00369">
    <property type="entry name" value="FLAVODOXIN"/>
</dbReference>
<keyword evidence="6" id="KW-0521">NADP</keyword>
<feature type="domain" description="Flavodoxin-like" evidence="9">
    <location>
        <begin position="28"/>
        <end position="166"/>
    </location>
</feature>
<dbReference type="EMBL" id="JAGUCN010000019">
    <property type="protein sequence ID" value="MBS2212827.1"/>
    <property type="molecule type" value="Genomic_DNA"/>
</dbReference>
<dbReference type="InterPro" id="IPR017927">
    <property type="entry name" value="FAD-bd_FR_type"/>
</dbReference>
<name>A0ABS5KDB9_9BACT</name>
<evidence type="ECO:0000256" key="8">
    <source>
        <dbReference type="ARBA" id="ARBA00023192"/>
    </source>
</evidence>
<dbReference type="InterPro" id="IPR039261">
    <property type="entry name" value="FNR_nucleotide-bd"/>
</dbReference>
<dbReference type="PROSITE" id="PS51384">
    <property type="entry name" value="FAD_FR"/>
    <property type="match status" value="1"/>
</dbReference>
<gene>
    <name evidence="11" type="ORF">KEM09_15525</name>
</gene>
<dbReference type="InterPro" id="IPR008254">
    <property type="entry name" value="Flavodoxin/NO_synth"/>
</dbReference>
<evidence type="ECO:0000313" key="12">
    <source>
        <dbReference type="Proteomes" id="UP000721861"/>
    </source>
</evidence>
<evidence type="ECO:0000259" key="10">
    <source>
        <dbReference type="PROSITE" id="PS51384"/>
    </source>
</evidence>
<comment type="caution">
    <text evidence="11">The sequence shown here is derived from an EMBL/GenBank/DDBJ whole genome shotgun (WGS) entry which is preliminary data.</text>
</comment>
<dbReference type="Pfam" id="PF00667">
    <property type="entry name" value="FAD_binding_1"/>
    <property type="match status" value="1"/>
</dbReference>
<keyword evidence="5" id="KW-0274">FAD</keyword>
<keyword evidence="4" id="KW-0288">FMN</keyword>
<dbReference type="SUPFAM" id="SSF52343">
    <property type="entry name" value="Ferredoxin reductase-like, C-terminal NADP-linked domain"/>
    <property type="match status" value="1"/>
</dbReference>
<dbReference type="Gene3D" id="3.40.50.80">
    <property type="entry name" value="Nucleotide-binding domain of ferredoxin-NADP reductase (FNR) module"/>
    <property type="match status" value="1"/>
</dbReference>
<feature type="domain" description="FAD-binding FR-type" evidence="10">
    <location>
        <begin position="186"/>
        <end position="398"/>
    </location>
</feature>
<dbReference type="Proteomes" id="UP000721861">
    <property type="component" value="Unassembled WGS sequence"/>
</dbReference>
<dbReference type="Gene3D" id="3.40.50.360">
    <property type="match status" value="1"/>
</dbReference>
<sequence length="548" mass="62700">MGFFSALLKKKDKPLNLNIKADIKCPPITILYGTKTGNAQLVAQQAHKYYHQCGIESECYNMEKYDVGRLPAEHKLLVVVSTDGEGELPPNARKFFTLLQHEEMPMLPNLQYAVCALGDSSYDNFCGAGKTIEKQLQKLGAQAIMSRVDCDLDFKKPALQWIQNSYDTITGIKKEAPIAEPEITEPDFISTTLTKRQQLTKGETPQAVYHIELDNTTNKVDYAAGDCIEIIPSNPIKLVDQIIDTLNLDQSQQLISNSHTLEYALLHQFEITKLTRPVIRRYMKINTNERLKRLYNDKEALRDYLVSSDVLDLIKDYPCQMDADEFISILQPLHSRYYSIASGAKAKANQIDLTVKTIRFQQKEREYEGAGSTYVNESLEEGAEIHFRLVANPSFHLPDDAATPVIMIGVGTGIAPYRAFLQDLEAQGIKNKAWLIWGDKHQTSDFLYEDELIDYYKNNTLAFINTAFSRDQEQKEYVQQRLIDYQDRLLEWLDDGAMIYLCGHNKMGDQVKQTLVHIYMNAKGMSEQEARAYLREQRNNNIIREDLY</sequence>
<organism evidence="11 12">
    <name type="scientific">Carboxylicivirga mesophila</name>
    <dbReference type="NCBI Taxonomy" id="1166478"/>
    <lineage>
        <taxon>Bacteria</taxon>
        <taxon>Pseudomonadati</taxon>
        <taxon>Bacteroidota</taxon>
        <taxon>Bacteroidia</taxon>
        <taxon>Marinilabiliales</taxon>
        <taxon>Marinilabiliaceae</taxon>
        <taxon>Carboxylicivirga</taxon>
    </lineage>
</organism>
<dbReference type="Gene3D" id="2.40.30.10">
    <property type="entry name" value="Translation factors"/>
    <property type="match status" value="1"/>
</dbReference>
<dbReference type="InterPro" id="IPR001094">
    <property type="entry name" value="Flavdoxin-like"/>
</dbReference>
<comment type="cofactor">
    <cofactor evidence="2">
        <name>FAD</name>
        <dbReference type="ChEBI" id="CHEBI:57692"/>
    </cofactor>
</comment>
<dbReference type="InterPro" id="IPR017938">
    <property type="entry name" value="Riboflavin_synthase-like_b-brl"/>
</dbReference>
<dbReference type="SUPFAM" id="SSF63380">
    <property type="entry name" value="Riboflavin synthase domain-like"/>
    <property type="match status" value="1"/>
</dbReference>
<dbReference type="PANTHER" id="PTHR19384:SF128">
    <property type="entry name" value="NADPH OXIDOREDUCTASE A"/>
    <property type="match status" value="1"/>
</dbReference>
<dbReference type="Pfam" id="PF00175">
    <property type="entry name" value="NAD_binding_1"/>
    <property type="match status" value="1"/>
</dbReference>
<dbReference type="PROSITE" id="PS50902">
    <property type="entry name" value="FLAVODOXIN_LIKE"/>
    <property type="match status" value="1"/>
</dbReference>